<evidence type="ECO:0000256" key="1">
    <source>
        <dbReference type="ARBA" id="ARBA00023125"/>
    </source>
</evidence>
<dbReference type="SMART" id="SM00448">
    <property type="entry name" value="REC"/>
    <property type="match status" value="1"/>
</dbReference>
<feature type="modified residue" description="4-aspartylphosphate" evidence="2">
    <location>
        <position position="54"/>
    </location>
</feature>
<evidence type="ECO:0000259" key="5">
    <source>
        <dbReference type="PROSITE" id="PS51755"/>
    </source>
</evidence>
<dbReference type="InterPro" id="IPR039420">
    <property type="entry name" value="WalR-like"/>
</dbReference>
<dbReference type="Pfam" id="PF00072">
    <property type="entry name" value="Response_reg"/>
    <property type="match status" value="1"/>
</dbReference>
<keyword evidence="2" id="KW-0597">Phosphoprotein</keyword>
<dbReference type="Proteomes" id="UP001057998">
    <property type="component" value="Chromosome 2"/>
</dbReference>
<accession>A0ABY5GN96</accession>
<dbReference type="RefSeq" id="WP_255391626.1">
    <property type="nucleotide sequence ID" value="NZ_CP101509.1"/>
</dbReference>
<proteinExistence type="predicted"/>
<reference evidence="6" key="1">
    <citation type="submission" date="2022-07" db="EMBL/GenBank/DDBJ databases">
        <title>Genome sequencing of Photobacterium atrarenae GJH2-4.</title>
        <authorList>
            <person name="Park S.-J."/>
        </authorList>
    </citation>
    <scope>NUCLEOTIDE SEQUENCE</scope>
    <source>
        <strain evidence="6">GJH2-4</strain>
    </source>
</reference>
<dbReference type="EMBL" id="CP101509">
    <property type="protein sequence ID" value="UTV30280.1"/>
    <property type="molecule type" value="Genomic_DNA"/>
</dbReference>
<dbReference type="InterPro" id="IPR011006">
    <property type="entry name" value="CheY-like_superfamily"/>
</dbReference>
<dbReference type="InterPro" id="IPR036388">
    <property type="entry name" value="WH-like_DNA-bd_sf"/>
</dbReference>
<evidence type="ECO:0000313" key="6">
    <source>
        <dbReference type="EMBL" id="UTV30280.1"/>
    </source>
</evidence>
<dbReference type="Gene3D" id="1.10.10.10">
    <property type="entry name" value="Winged helix-like DNA-binding domain superfamily/Winged helix DNA-binding domain"/>
    <property type="match status" value="1"/>
</dbReference>
<feature type="domain" description="Response regulatory" evidence="4">
    <location>
        <begin position="5"/>
        <end position="118"/>
    </location>
</feature>
<dbReference type="InterPro" id="IPR001867">
    <property type="entry name" value="OmpR/PhoB-type_DNA-bd"/>
</dbReference>
<organism evidence="6 7">
    <name type="scientific">Photobacterium atrarenae</name>
    <dbReference type="NCBI Taxonomy" id="865757"/>
    <lineage>
        <taxon>Bacteria</taxon>
        <taxon>Pseudomonadati</taxon>
        <taxon>Pseudomonadota</taxon>
        <taxon>Gammaproteobacteria</taxon>
        <taxon>Vibrionales</taxon>
        <taxon>Vibrionaceae</taxon>
        <taxon>Photobacterium</taxon>
    </lineage>
</organism>
<dbReference type="Gene3D" id="3.40.50.2300">
    <property type="match status" value="1"/>
</dbReference>
<feature type="DNA-binding region" description="OmpR/PhoB-type" evidence="3">
    <location>
        <begin position="128"/>
        <end position="227"/>
    </location>
</feature>
<sequence>MTPYTILIIDDEPQIQTFIRIALSAEGFQSVSATNVAEAQAQINTAAPDLIILDLGLPDGDGSDLLQRLRRDQPTPVLVLTARDEEDEKVRLLELGANDYLSKPFGIRELMARIKVLLRDLIPAEKPANKLVFEQMTLDIERHEVLLNHQPISLSKKEFALLSTLARHAGELVKQDHLLRDIWGETHQDDTHYLRIFISQLRRKLNDDADQPRFIKTEPGIGYRFLPELIHRE</sequence>
<dbReference type="Gene3D" id="6.10.250.690">
    <property type="match status" value="1"/>
</dbReference>
<feature type="domain" description="OmpR/PhoB-type" evidence="5">
    <location>
        <begin position="128"/>
        <end position="227"/>
    </location>
</feature>
<dbReference type="PROSITE" id="PS51755">
    <property type="entry name" value="OMPR_PHOB"/>
    <property type="match status" value="1"/>
</dbReference>
<dbReference type="SUPFAM" id="SSF52172">
    <property type="entry name" value="CheY-like"/>
    <property type="match status" value="1"/>
</dbReference>
<dbReference type="PANTHER" id="PTHR48111:SF50">
    <property type="entry name" value="KDP OPERON TRANSCRIPTIONAL REGULATORY PROTEIN KDPE"/>
    <property type="match status" value="1"/>
</dbReference>
<dbReference type="CDD" id="cd00383">
    <property type="entry name" value="trans_reg_C"/>
    <property type="match status" value="1"/>
</dbReference>
<dbReference type="Pfam" id="PF00486">
    <property type="entry name" value="Trans_reg_C"/>
    <property type="match status" value="1"/>
</dbReference>
<evidence type="ECO:0000256" key="2">
    <source>
        <dbReference type="PROSITE-ProRule" id="PRU00169"/>
    </source>
</evidence>
<name>A0ABY5GN96_9GAMM</name>
<dbReference type="PANTHER" id="PTHR48111">
    <property type="entry name" value="REGULATOR OF RPOS"/>
    <property type="match status" value="1"/>
</dbReference>
<evidence type="ECO:0000256" key="3">
    <source>
        <dbReference type="PROSITE-ProRule" id="PRU01091"/>
    </source>
</evidence>
<keyword evidence="1 3" id="KW-0238">DNA-binding</keyword>
<gene>
    <name evidence="6" type="ORF">NNL38_17020</name>
</gene>
<dbReference type="SMART" id="SM00862">
    <property type="entry name" value="Trans_reg_C"/>
    <property type="match status" value="1"/>
</dbReference>
<evidence type="ECO:0000259" key="4">
    <source>
        <dbReference type="PROSITE" id="PS50110"/>
    </source>
</evidence>
<keyword evidence="7" id="KW-1185">Reference proteome</keyword>
<evidence type="ECO:0000313" key="7">
    <source>
        <dbReference type="Proteomes" id="UP001057998"/>
    </source>
</evidence>
<dbReference type="PROSITE" id="PS50110">
    <property type="entry name" value="RESPONSE_REGULATORY"/>
    <property type="match status" value="1"/>
</dbReference>
<dbReference type="InterPro" id="IPR001789">
    <property type="entry name" value="Sig_transdc_resp-reg_receiver"/>
</dbReference>
<protein>
    <submittedName>
        <fullName evidence="6">Response regulator transcription factor</fullName>
    </submittedName>
</protein>